<evidence type="ECO:0000259" key="1">
    <source>
        <dbReference type="PROSITE" id="PS50181"/>
    </source>
</evidence>
<dbReference type="PANTHER" id="PTHR31900:SF34">
    <property type="entry name" value="EMB|CAB62440.1-RELATED"/>
    <property type="match status" value="1"/>
</dbReference>
<dbReference type="PROSITE" id="PS50181">
    <property type="entry name" value="FBOX"/>
    <property type="match status" value="1"/>
</dbReference>
<accession>A0A151UCZ7</accession>
<evidence type="ECO:0000313" key="3">
    <source>
        <dbReference type="Proteomes" id="UP000075243"/>
    </source>
</evidence>
<dbReference type="InterPro" id="IPR001810">
    <property type="entry name" value="F-box_dom"/>
</dbReference>
<dbReference type="EMBL" id="CM003603">
    <property type="protein sequence ID" value="KYP77101.1"/>
    <property type="molecule type" value="Genomic_DNA"/>
</dbReference>
<dbReference type="STRING" id="3821.A0A151UCZ7"/>
<dbReference type="SMART" id="SM00256">
    <property type="entry name" value="FBOX"/>
    <property type="match status" value="1"/>
</dbReference>
<gene>
    <name evidence="2" type="ORF">KK1_021370</name>
</gene>
<dbReference type="InterPro" id="IPR036047">
    <property type="entry name" value="F-box-like_dom_sf"/>
</dbReference>
<dbReference type="PANTHER" id="PTHR31900">
    <property type="entry name" value="F-BOX/RNI SUPERFAMILY PROTEIN-RELATED"/>
    <property type="match status" value="1"/>
</dbReference>
<protein>
    <submittedName>
        <fullName evidence="2">FBD-associated F-box protein At5g56820</fullName>
    </submittedName>
</protein>
<organism evidence="2 3">
    <name type="scientific">Cajanus cajan</name>
    <name type="common">Pigeon pea</name>
    <name type="synonym">Cajanus indicus</name>
    <dbReference type="NCBI Taxonomy" id="3821"/>
    <lineage>
        <taxon>Eukaryota</taxon>
        <taxon>Viridiplantae</taxon>
        <taxon>Streptophyta</taxon>
        <taxon>Embryophyta</taxon>
        <taxon>Tracheophyta</taxon>
        <taxon>Spermatophyta</taxon>
        <taxon>Magnoliopsida</taxon>
        <taxon>eudicotyledons</taxon>
        <taxon>Gunneridae</taxon>
        <taxon>Pentapetalae</taxon>
        <taxon>rosids</taxon>
        <taxon>fabids</taxon>
        <taxon>Fabales</taxon>
        <taxon>Fabaceae</taxon>
        <taxon>Papilionoideae</taxon>
        <taxon>50 kb inversion clade</taxon>
        <taxon>NPAAA clade</taxon>
        <taxon>indigoferoid/millettioid clade</taxon>
        <taxon>Phaseoleae</taxon>
        <taxon>Cajanus</taxon>
    </lineage>
</organism>
<evidence type="ECO:0000313" key="2">
    <source>
        <dbReference type="EMBL" id="KYP77101.1"/>
    </source>
</evidence>
<dbReference type="InterPro" id="IPR053781">
    <property type="entry name" value="F-box_AtFBL13-like"/>
</dbReference>
<name>A0A151UCZ7_CAJCA</name>
<dbReference type="Gene3D" id="1.20.1280.50">
    <property type="match status" value="1"/>
</dbReference>
<dbReference type="Proteomes" id="UP000075243">
    <property type="component" value="Chromosome 1"/>
</dbReference>
<dbReference type="SUPFAM" id="SSF52047">
    <property type="entry name" value="RNI-like"/>
    <property type="match status" value="1"/>
</dbReference>
<keyword evidence="3" id="KW-1185">Reference proteome</keyword>
<dbReference type="CDD" id="cd22160">
    <property type="entry name" value="F-box_AtFBL13-like"/>
    <property type="match status" value="1"/>
</dbReference>
<proteinExistence type="predicted"/>
<dbReference type="Gramene" id="C.cajan_20749.t">
    <property type="protein sequence ID" value="C.cajan_20749.t"/>
    <property type="gene ID" value="C.cajan_20749"/>
</dbReference>
<dbReference type="SUPFAM" id="SSF81383">
    <property type="entry name" value="F-box domain"/>
    <property type="match status" value="1"/>
</dbReference>
<sequence>MMIERKSEEDKISALPDDVLCLILSFLTLKEAIATSLLCTRWRFVWTMLPSLHIGDHDCCSNYVEEWISKVVARKVEQVHISLCTSDDRFLNWDPLFHCTTIATLKLEQFYLRSYLKEFTIVHNSRYIRFIDRNHLYDNVMQYDYAFISNSMKIRGWRKIKKTKVYITMYHDIKETVSEILQGVCSVKFLSLKYCRNDINPFPLDLPLFKNLVELRLFLKKDDSLIKELPAKCPNLQVLEVTNLDDRERCR</sequence>
<dbReference type="Pfam" id="PF00646">
    <property type="entry name" value="F-box"/>
    <property type="match status" value="1"/>
</dbReference>
<dbReference type="AlphaFoldDB" id="A0A151UCZ7"/>
<feature type="domain" description="F-box" evidence="1">
    <location>
        <begin position="9"/>
        <end position="43"/>
    </location>
</feature>
<dbReference type="InterPro" id="IPR050232">
    <property type="entry name" value="FBL13/AtMIF1-like"/>
</dbReference>
<reference evidence="2 3" key="1">
    <citation type="journal article" date="2012" name="Nat. Biotechnol.">
        <title>Draft genome sequence of pigeonpea (Cajanus cajan), an orphan legume crop of resource-poor farmers.</title>
        <authorList>
            <person name="Varshney R.K."/>
            <person name="Chen W."/>
            <person name="Li Y."/>
            <person name="Bharti A.K."/>
            <person name="Saxena R.K."/>
            <person name="Schlueter J.A."/>
            <person name="Donoghue M.T."/>
            <person name="Azam S."/>
            <person name="Fan G."/>
            <person name="Whaley A.M."/>
            <person name="Farmer A.D."/>
            <person name="Sheridan J."/>
            <person name="Iwata A."/>
            <person name="Tuteja R."/>
            <person name="Penmetsa R.V."/>
            <person name="Wu W."/>
            <person name="Upadhyaya H.D."/>
            <person name="Yang S.P."/>
            <person name="Shah T."/>
            <person name="Saxena K.B."/>
            <person name="Michael T."/>
            <person name="McCombie W.R."/>
            <person name="Yang B."/>
            <person name="Zhang G."/>
            <person name="Yang H."/>
            <person name="Wang J."/>
            <person name="Spillane C."/>
            <person name="Cook D.R."/>
            <person name="May G.D."/>
            <person name="Xu X."/>
            <person name="Jackson S.A."/>
        </authorList>
    </citation>
    <scope>NUCLEOTIDE SEQUENCE [LARGE SCALE GENOMIC DNA]</scope>
    <source>
        <strain evidence="3">cv. Asha</strain>
    </source>
</reference>